<keyword evidence="9" id="KW-1185">Reference proteome</keyword>
<dbReference type="PROSITE" id="PS51032">
    <property type="entry name" value="AP2_ERF"/>
    <property type="match status" value="1"/>
</dbReference>
<sequence length="331" mass="36931">MEMDGLEVIYPPTKYTEHRKVTTMFTSRNKISTTGGLKTVRITVQDDYATDSSSDEDECLGLGFLPPRQRVKKYISEINIEPRSNGAVNVKAVVNGGGSNISTNKKKKSVEKRALGVVVSNAGNDKKKFRGVRQRPWGKWAAEIRDPVRRVRLWLGTYNTAEEAAKVYDSKAIELRGSEAMTNFAVLPVMKPKSEIPILSSVSGYDSAEESHNISSPTSVLRFRSASNEDLNRLQPVKEEVKEFQDESTCALADFLLPMEIDESPSLNDIFNFQAPPAVDIFGDSTNLCDFDFGETYLCSNYDFGGSINLKEDDYFRDIDDLFVSDPMVAL</sequence>
<evidence type="ECO:0000256" key="4">
    <source>
        <dbReference type="ARBA" id="ARBA00023163"/>
    </source>
</evidence>
<evidence type="ECO:0000259" key="7">
    <source>
        <dbReference type="PROSITE" id="PS51032"/>
    </source>
</evidence>
<dbReference type="GO" id="GO:0003677">
    <property type="term" value="F:DNA binding"/>
    <property type="evidence" value="ECO:0007669"/>
    <property type="project" value="UniProtKB-KW"/>
</dbReference>
<comment type="similarity">
    <text evidence="6">Belongs to the AP2/ERF transcription factor family. ERF subfamily.</text>
</comment>
<dbReference type="GO" id="GO:0003700">
    <property type="term" value="F:DNA-binding transcription factor activity"/>
    <property type="evidence" value="ECO:0007669"/>
    <property type="project" value="InterPro"/>
</dbReference>
<comment type="caution">
    <text evidence="8">The sequence shown here is derived from an EMBL/GenBank/DDBJ whole genome shotgun (WGS) entry which is preliminary data.</text>
</comment>
<name>A0A7J7N4M5_9MAGN</name>
<keyword evidence="3" id="KW-0238">DNA-binding</keyword>
<evidence type="ECO:0000256" key="1">
    <source>
        <dbReference type="ARBA" id="ARBA00004123"/>
    </source>
</evidence>
<dbReference type="SUPFAM" id="SSF54171">
    <property type="entry name" value="DNA-binding domain"/>
    <property type="match status" value="1"/>
</dbReference>
<dbReference type="InterPro" id="IPR036955">
    <property type="entry name" value="AP2/ERF_dom_sf"/>
</dbReference>
<dbReference type="GO" id="GO:0005634">
    <property type="term" value="C:nucleus"/>
    <property type="evidence" value="ECO:0007669"/>
    <property type="project" value="UniProtKB-SubCell"/>
</dbReference>
<evidence type="ECO:0000313" key="9">
    <source>
        <dbReference type="Proteomes" id="UP000541444"/>
    </source>
</evidence>
<evidence type="ECO:0000256" key="6">
    <source>
        <dbReference type="ARBA" id="ARBA00024343"/>
    </source>
</evidence>
<dbReference type="FunFam" id="3.30.730.10:FF:000005">
    <property type="entry name" value="ethylene-responsive transcription factor RAP2-11"/>
    <property type="match status" value="1"/>
</dbReference>
<reference evidence="8 9" key="1">
    <citation type="journal article" date="2020" name="IScience">
        <title>Genome Sequencing of the Endangered Kingdonia uniflora (Circaeasteraceae, Ranunculales) Reveals Potential Mechanisms of Evolutionary Specialization.</title>
        <authorList>
            <person name="Sun Y."/>
            <person name="Deng T."/>
            <person name="Zhang A."/>
            <person name="Moore M.J."/>
            <person name="Landis J.B."/>
            <person name="Lin N."/>
            <person name="Zhang H."/>
            <person name="Zhang X."/>
            <person name="Huang J."/>
            <person name="Zhang X."/>
            <person name="Sun H."/>
            <person name="Wang H."/>
        </authorList>
    </citation>
    <scope>NUCLEOTIDE SEQUENCE [LARGE SCALE GENOMIC DNA]</scope>
    <source>
        <strain evidence="8">TB1705</strain>
        <tissue evidence="8">Leaf</tissue>
    </source>
</reference>
<dbReference type="Proteomes" id="UP000541444">
    <property type="component" value="Unassembled WGS sequence"/>
</dbReference>
<evidence type="ECO:0000256" key="3">
    <source>
        <dbReference type="ARBA" id="ARBA00023125"/>
    </source>
</evidence>
<keyword evidence="5" id="KW-0539">Nucleus</keyword>
<dbReference type="InterPro" id="IPR001471">
    <property type="entry name" value="AP2/ERF_dom"/>
</dbReference>
<dbReference type="PRINTS" id="PR00367">
    <property type="entry name" value="ETHRSPELEMNT"/>
</dbReference>
<accession>A0A7J7N4M5</accession>
<evidence type="ECO:0000313" key="8">
    <source>
        <dbReference type="EMBL" id="KAF6162076.1"/>
    </source>
</evidence>
<dbReference type="InterPro" id="IPR016177">
    <property type="entry name" value="DNA-bd_dom_sf"/>
</dbReference>
<dbReference type="OrthoDB" id="777519at2759"/>
<dbReference type="Pfam" id="PF00847">
    <property type="entry name" value="AP2"/>
    <property type="match status" value="1"/>
</dbReference>
<protein>
    <recommendedName>
        <fullName evidence="7">AP2/ERF domain-containing protein</fullName>
    </recommendedName>
</protein>
<evidence type="ECO:0000256" key="2">
    <source>
        <dbReference type="ARBA" id="ARBA00023015"/>
    </source>
</evidence>
<dbReference type="Gene3D" id="3.30.730.10">
    <property type="entry name" value="AP2/ERF domain"/>
    <property type="match status" value="1"/>
</dbReference>
<dbReference type="PANTHER" id="PTHR31194">
    <property type="entry name" value="SHN SHINE , DNA BINDING / TRANSCRIPTION FACTOR"/>
    <property type="match status" value="1"/>
</dbReference>
<comment type="subcellular location">
    <subcellularLocation>
        <location evidence="1">Nucleus</location>
    </subcellularLocation>
</comment>
<dbReference type="PANTHER" id="PTHR31194:SF140">
    <property type="entry name" value="ETHYLENE-RESPONSIVE TRANSCRIPTION FACTOR CRF2"/>
    <property type="match status" value="1"/>
</dbReference>
<dbReference type="SMART" id="SM00380">
    <property type="entry name" value="AP2"/>
    <property type="match status" value="1"/>
</dbReference>
<proteinExistence type="inferred from homology"/>
<dbReference type="EMBL" id="JACGCM010001055">
    <property type="protein sequence ID" value="KAF6162076.1"/>
    <property type="molecule type" value="Genomic_DNA"/>
</dbReference>
<keyword evidence="4" id="KW-0804">Transcription</keyword>
<dbReference type="InterPro" id="IPR050913">
    <property type="entry name" value="AP2/ERF_ERF"/>
</dbReference>
<gene>
    <name evidence="8" type="ORF">GIB67_008205</name>
</gene>
<dbReference type="AlphaFoldDB" id="A0A7J7N4M5"/>
<feature type="domain" description="AP2/ERF" evidence="7">
    <location>
        <begin position="128"/>
        <end position="185"/>
    </location>
</feature>
<dbReference type="CDD" id="cd00018">
    <property type="entry name" value="AP2"/>
    <property type="match status" value="1"/>
</dbReference>
<organism evidence="8 9">
    <name type="scientific">Kingdonia uniflora</name>
    <dbReference type="NCBI Taxonomy" id="39325"/>
    <lineage>
        <taxon>Eukaryota</taxon>
        <taxon>Viridiplantae</taxon>
        <taxon>Streptophyta</taxon>
        <taxon>Embryophyta</taxon>
        <taxon>Tracheophyta</taxon>
        <taxon>Spermatophyta</taxon>
        <taxon>Magnoliopsida</taxon>
        <taxon>Ranunculales</taxon>
        <taxon>Circaeasteraceae</taxon>
        <taxon>Kingdonia</taxon>
    </lineage>
</organism>
<evidence type="ECO:0000256" key="5">
    <source>
        <dbReference type="ARBA" id="ARBA00023242"/>
    </source>
</evidence>
<keyword evidence="2" id="KW-0805">Transcription regulation</keyword>